<dbReference type="EMBL" id="JAEPBG010000001">
    <property type="protein sequence ID" value="MBK4733864.1"/>
    <property type="molecule type" value="Genomic_DNA"/>
</dbReference>
<evidence type="ECO:0000256" key="1">
    <source>
        <dbReference type="SAM" id="MobiDB-lite"/>
    </source>
</evidence>
<organism evidence="2 3">
    <name type="scientific">Noviherbaspirillum pedocola</name>
    <dbReference type="NCBI Taxonomy" id="2801341"/>
    <lineage>
        <taxon>Bacteria</taxon>
        <taxon>Pseudomonadati</taxon>
        <taxon>Pseudomonadota</taxon>
        <taxon>Betaproteobacteria</taxon>
        <taxon>Burkholderiales</taxon>
        <taxon>Oxalobacteraceae</taxon>
        <taxon>Noviherbaspirillum</taxon>
    </lineage>
</organism>
<accession>A0A934SQZ3</accession>
<gene>
    <name evidence="2" type="ORF">JJB74_04480</name>
</gene>
<dbReference type="Proteomes" id="UP000622890">
    <property type="component" value="Unassembled WGS sequence"/>
</dbReference>
<evidence type="ECO:0000313" key="3">
    <source>
        <dbReference type="Proteomes" id="UP000622890"/>
    </source>
</evidence>
<feature type="region of interest" description="Disordered" evidence="1">
    <location>
        <begin position="1"/>
        <end position="26"/>
    </location>
</feature>
<dbReference type="AlphaFoldDB" id="A0A934SQZ3"/>
<feature type="compositionally biased region" description="Gly residues" evidence="1">
    <location>
        <begin position="12"/>
        <end position="26"/>
    </location>
</feature>
<dbReference type="RefSeq" id="WP_200590578.1">
    <property type="nucleotide sequence ID" value="NZ_JAEPBG010000001.1"/>
</dbReference>
<keyword evidence="3" id="KW-1185">Reference proteome</keyword>
<sequence length="60" mass="5486">MVVEDYSDAGATGVGDPMGGDTGTGGVATGGGVGLSVGAGCTDCPTGRGAGFCGRYSGPV</sequence>
<name>A0A934SQZ3_9BURK</name>
<proteinExistence type="predicted"/>
<comment type="caution">
    <text evidence="2">The sequence shown here is derived from an EMBL/GenBank/DDBJ whole genome shotgun (WGS) entry which is preliminary data.</text>
</comment>
<evidence type="ECO:0000313" key="2">
    <source>
        <dbReference type="EMBL" id="MBK4733864.1"/>
    </source>
</evidence>
<protein>
    <submittedName>
        <fullName evidence="2">Uncharacterized protein</fullName>
    </submittedName>
</protein>
<reference evidence="2" key="1">
    <citation type="submission" date="2021-01" db="EMBL/GenBank/DDBJ databases">
        <title>Genome sequence of strain Noviherbaspirillum sp. DKR-6.</title>
        <authorList>
            <person name="Chaudhary D.K."/>
        </authorList>
    </citation>
    <scope>NUCLEOTIDE SEQUENCE</scope>
    <source>
        <strain evidence="2">DKR-6</strain>
    </source>
</reference>